<dbReference type="Proteomes" id="UP000077266">
    <property type="component" value="Unassembled WGS sequence"/>
</dbReference>
<evidence type="ECO:0000256" key="2">
    <source>
        <dbReference type="ARBA" id="ARBA00022737"/>
    </source>
</evidence>
<organism evidence="4 5">
    <name type="scientific">Exidia glandulosa HHB12029</name>
    <dbReference type="NCBI Taxonomy" id="1314781"/>
    <lineage>
        <taxon>Eukaryota</taxon>
        <taxon>Fungi</taxon>
        <taxon>Dikarya</taxon>
        <taxon>Basidiomycota</taxon>
        <taxon>Agaricomycotina</taxon>
        <taxon>Agaricomycetes</taxon>
        <taxon>Auriculariales</taxon>
        <taxon>Exidiaceae</taxon>
        <taxon>Exidia</taxon>
    </lineage>
</organism>
<gene>
    <name evidence="4" type="ORF">EXIGLDRAFT_778730</name>
</gene>
<evidence type="ECO:0000313" key="5">
    <source>
        <dbReference type="Proteomes" id="UP000077266"/>
    </source>
</evidence>
<evidence type="ECO:0000256" key="3">
    <source>
        <dbReference type="PROSITE-ProRule" id="PRU00221"/>
    </source>
</evidence>
<keyword evidence="2" id="KW-0677">Repeat</keyword>
<evidence type="ECO:0000313" key="4">
    <source>
        <dbReference type="EMBL" id="KZV82302.1"/>
    </source>
</evidence>
<dbReference type="AlphaFoldDB" id="A0A165CE31"/>
<dbReference type="PROSITE" id="PS50294">
    <property type="entry name" value="WD_REPEATS_REGION"/>
    <property type="match status" value="1"/>
</dbReference>
<dbReference type="Gene3D" id="2.130.10.10">
    <property type="entry name" value="YVTN repeat-like/Quinoprotein amine dehydrogenase"/>
    <property type="match status" value="2"/>
</dbReference>
<feature type="repeat" description="WD" evidence="3">
    <location>
        <begin position="10"/>
        <end position="51"/>
    </location>
</feature>
<dbReference type="STRING" id="1314781.A0A165CE31"/>
<dbReference type="OrthoDB" id="3238562at2759"/>
<dbReference type="InterPro" id="IPR001680">
    <property type="entry name" value="WD40_rpt"/>
</dbReference>
<proteinExistence type="predicted"/>
<name>A0A165CE31_EXIGL</name>
<dbReference type="Pfam" id="PF00400">
    <property type="entry name" value="WD40"/>
    <property type="match status" value="1"/>
</dbReference>
<dbReference type="InParanoid" id="A0A165CE31"/>
<protein>
    <submittedName>
        <fullName evidence="4">WD40 repeat-like protein</fullName>
    </submittedName>
</protein>
<evidence type="ECO:0000256" key="1">
    <source>
        <dbReference type="ARBA" id="ARBA00022574"/>
    </source>
</evidence>
<keyword evidence="1 3" id="KW-0853">WD repeat</keyword>
<feature type="repeat" description="WD" evidence="3">
    <location>
        <begin position="241"/>
        <end position="272"/>
    </location>
</feature>
<dbReference type="InterPro" id="IPR015943">
    <property type="entry name" value="WD40/YVTN_repeat-like_dom_sf"/>
</dbReference>
<sequence>MQRYAELWTTTKHASPVSFVAFSGSGELLATGDDAGHVYIWSISSGKLFQSLAKCSAEAVSCCWSDDKEIFVGTAIGELHFFEHDQTQNRFERSVKLLVNNGRLHIPAIVVQGNRVACCSGNTIHCYRMDDSGLQRIFSWSMHGVRELRTVHFVDRQTIMATAIHEGECALIDVREPAYPLWRRTLRHRIGESALSTNGQYFAVTTLASSVRVYEVGATGLKLVREVQAPNRVASNFPLQICFAESQSMIISGSDRGEIRLWEVTTGNAVVLRHSGPTAENELQLLQAVAAHTTAAGDFIASACNDGARSTVKVWKRQAQGLTSAEVGGVTFICILFLALVGGFIRSGEHSGVAIGTQVSVVSDLWAHYMGRRDTLRSEREAAAVHDKRQGSVNSASPSDTRITASAAASTLQDLYAKNGLGKVNEKQREAEECR</sequence>
<dbReference type="InterPro" id="IPR051350">
    <property type="entry name" value="WD_repeat-ST_regulator"/>
</dbReference>
<dbReference type="PANTHER" id="PTHR22838:SF0">
    <property type="entry name" value="WD REPEAT-CONTAINING PROTEIN 26"/>
    <property type="match status" value="1"/>
</dbReference>
<dbReference type="PANTHER" id="PTHR22838">
    <property type="entry name" value="WD REPEAT PROTEIN 26-RELATED"/>
    <property type="match status" value="1"/>
</dbReference>
<keyword evidence="5" id="KW-1185">Reference proteome</keyword>
<reference evidence="4 5" key="1">
    <citation type="journal article" date="2016" name="Mol. Biol. Evol.">
        <title>Comparative Genomics of Early-Diverging Mushroom-Forming Fungi Provides Insights into the Origins of Lignocellulose Decay Capabilities.</title>
        <authorList>
            <person name="Nagy L.G."/>
            <person name="Riley R."/>
            <person name="Tritt A."/>
            <person name="Adam C."/>
            <person name="Daum C."/>
            <person name="Floudas D."/>
            <person name="Sun H."/>
            <person name="Yadav J.S."/>
            <person name="Pangilinan J."/>
            <person name="Larsson K.H."/>
            <person name="Matsuura K."/>
            <person name="Barry K."/>
            <person name="Labutti K."/>
            <person name="Kuo R."/>
            <person name="Ohm R.A."/>
            <person name="Bhattacharya S.S."/>
            <person name="Shirouzu T."/>
            <person name="Yoshinaga Y."/>
            <person name="Martin F.M."/>
            <person name="Grigoriev I.V."/>
            <person name="Hibbett D.S."/>
        </authorList>
    </citation>
    <scope>NUCLEOTIDE SEQUENCE [LARGE SCALE GENOMIC DNA]</scope>
    <source>
        <strain evidence="4 5">HHB12029</strain>
    </source>
</reference>
<dbReference type="SUPFAM" id="SSF50978">
    <property type="entry name" value="WD40 repeat-like"/>
    <property type="match status" value="1"/>
</dbReference>
<dbReference type="PROSITE" id="PS50082">
    <property type="entry name" value="WD_REPEATS_2"/>
    <property type="match status" value="2"/>
</dbReference>
<accession>A0A165CE31</accession>
<dbReference type="SMART" id="SM00320">
    <property type="entry name" value="WD40"/>
    <property type="match status" value="4"/>
</dbReference>
<dbReference type="EMBL" id="KV426332">
    <property type="protein sequence ID" value="KZV82302.1"/>
    <property type="molecule type" value="Genomic_DNA"/>
</dbReference>
<dbReference type="InterPro" id="IPR036322">
    <property type="entry name" value="WD40_repeat_dom_sf"/>
</dbReference>